<protein>
    <recommendedName>
        <fullName evidence="5">Transmembrane protein</fullName>
    </recommendedName>
</protein>
<accession>A0ABX1SX65</accession>
<feature type="compositionally biased region" description="Polar residues" evidence="1">
    <location>
        <begin position="56"/>
        <end position="68"/>
    </location>
</feature>
<organism evidence="3 4">
    <name type="scientific">Bifidobacterium panos</name>
    <dbReference type="NCBI Taxonomy" id="2675321"/>
    <lineage>
        <taxon>Bacteria</taxon>
        <taxon>Bacillati</taxon>
        <taxon>Actinomycetota</taxon>
        <taxon>Actinomycetes</taxon>
        <taxon>Bifidobacteriales</taxon>
        <taxon>Bifidobacteriaceae</taxon>
        <taxon>Bifidobacterium</taxon>
    </lineage>
</organism>
<feature type="region of interest" description="Disordered" evidence="1">
    <location>
        <begin position="29"/>
        <end position="70"/>
    </location>
</feature>
<comment type="caution">
    <text evidence="3">The sequence shown here is derived from an EMBL/GenBank/DDBJ whole genome shotgun (WGS) entry which is preliminary data.</text>
</comment>
<keyword evidence="4" id="KW-1185">Reference proteome</keyword>
<evidence type="ECO:0000256" key="2">
    <source>
        <dbReference type="SAM" id="Phobius"/>
    </source>
</evidence>
<dbReference type="EMBL" id="JAAIIJ010000021">
    <property type="protein sequence ID" value="NMN02448.1"/>
    <property type="molecule type" value="Genomic_DNA"/>
</dbReference>
<feature type="transmembrane region" description="Helical" evidence="2">
    <location>
        <begin position="92"/>
        <end position="113"/>
    </location>
</feature>
<evidence type="ECO:0008006" key="5">
    <source>
        <dbReference type="Google" id="ProtNLM"/>
    </source>
</evidence>
<evidence type="ECO:0000313" key="4">
    <source>
        <dbReference type="Proteomes" id="UP000553756"/>
    </source>
</evidence>
<proteinExistence type="predicted"/>
<evidence type="ECO:0000256" key="1">
    <source>
        <dbReference type="SAM" id="MobiDB-lite"/>
    </source>
</evidence>
<dbReference type="Proteomes" id="UP000553756">
    <property type="component" value="Unassembled WGS sequence"/>
</dbReference>
<name>A0ABX1SX65_9BIFI</name>
<keyword evidence="2" id="KW-1133">Transmembrane helix</keyword>
<evidence type="ECO:0000313" key="3">
    <source>
        <dbReference type="EMBL" id="NMN02448.1"/>
    </source>
</evidence>
<keyword evidence="2" id="KW-0812">Transmembrane</keyword>
<keyword evidence="2" id="KW-0472">Membrane</keyword>
<gene>
    <name evidence="3" type="ORF">G1C94_1070</name>
</gene>
<reference evidence="3 4" key="1">
    <citation type="submission" date="2020-02" db="EMBL/GenBank/DDBJ databases">
        <title>Characterization of phylogenetic diversity of novel bifidobacterial species isolated in Czech ZOOs.</title>
        <authorList>
            <person name="Lugli G.A."/>
            <person name="Vera N.B."/>
            <person name="Ventura M."/>
        </authorList>
    </citation>
    <scope>NUCLEOTIDE SEQUENCE [LARGE SCALE GENOMIC DNA]</scope>
    <source>
        <strain evidence="3 4">DSM 109963</strain>
    </source>
</reference>
<dbReference type="RefSeq" id="WP_172145916.1">
    <property type="nucleotide sequence ID" value="NZ_JAAIIJ010000021.1"/>
</dbReference>
<sequence>MRCSQCGDEISGDGGLCTYCDSRQAVNAAKGGRGQSTKRRTGRTNTKKTDAKENDVSSTSNLSKNLSRTPVAAANAPPKYAKWSVTTPLSSMVFAVGSLFSVLASVCSFVASVLDFAKQLHEPGIWKMVMMIAFAVLLAICDECYKITKQQTVKFPSLAFLPVMTGWGGKLGFATFSGKCKCGGRLRFYDRPSGPIEDDADGKAVDLAERHMMAQCVREPKKHVWSLGHVTQVLSA</sequence>
<feature type="transmembrane region" description="Helical" evidence="2">
    <location>
        <begin position="125"/>
        <end position="145"/>
    </location>
</feature>
<feature type="compositionally biased region" description="Basic residues" evidence="1">
    <location>
        <begin position="36"/>
        <end position="46"/>
    </location>
</feature>